<gene>
    <name evidence="2" type="ORF">IAG03_05295</name>
</gene>
<evidence type="ECO:0000313" key="2">
    <source>
        <dbReference type="EMBL" id="MBC8533426.1"/>
    </source>
</evidence>
<protein>
    <recommendedName>
        <fullName evidence="1">Rhamnogalacturonan lyase domain-containing protein</fullName>
    </recommendedName>
</protein>
<reference evidence="2" key="1">
    <citation type="submission" date="2020-08" db="EMBL/GenBank/DDBJ databases">
        <title>Genome public.</title>
        <authorList>
            <person name="Liu C."/>
            <person name="Sun Q."/>
        </authorList>
    </citation>
    <scope>NUCLEOTIDE SEQUENCE</scope>
    <source>
        <strain evidence="2">NSJ-40</strain>
    </source>
</reference>
<dbReference type="Pfam" id="PF14686">
    <property type="entry name" value="fn3_3"/>
    <property type="match status" value="1"/>
</dbReference>
<dbReference type="AlphaFoldDB" id="A0A926D8Z1"/>
<dbReference type="RefSeq" id="WP_249318807.1">
    <property type="nucleotide sequence ID" value="NZ_JACRSN010000006.1"/>
</dbReference>
<organism evidence="2 3">
    <name type="scientific">Yeguia hominis</name>
    <dbReference type="NCBI Taxonomy" id="2763662"/>
    <lineage>
        <taxon>Bacteria</taxon>
        <taxon>Bacillati</taxon>
        <taxon>Bacillota</taxon>
        <taxon>Clostridia</taxon>
        <taxon>Eubacteriales</taxon>
        <taxon>Yeguiaceae</taxon>
        <taxon>Yeguia</taxon>
    </lineage>
</organism>
<dbReference type="PROSITE" id="PS00018">
    <property type="entry name" value="EF_HAND_1"/>
    <property type="match status" value="1"/>
</dbReference>
<name>A0A926D8Z1_9FIRM</name>
<dbReference type="GO" id="GO:0030246">
    <property type="term" value="F:carbohydrate binding"/>
    <property type="evidence" value="ECO:0007669"/>
    <property type="project" value="InterPro"/>
</dbReference>
<proteinExistence type="predicted"/>
<dbReference type="InterPro" id="IPR018247">
    <property type="entry name" value="EF_Hand_1_Ca_BS"/>
</dbReference>
<dbReference type="Proteomes" id="UP000651482">
    <property type="component" value="Unassembled WGS sequence"/>
</dbReference>
<feature type="domain" description="Rhamnogalacturonan lyase" evidence="1">
    <location>
        <begin position="13"/>
        <end position="71"/>
    </location>
</feature>
<dbReference type="SUPFAM" id="SSF49452">
    <property type="entry name" value="Starch-binding domain-like"/>
    <property type="match status" value="1"/>
</dbReference>
<dbReference type="Gene3D" id="2.60.40.1120">
    <property type="entry name" value="Carboxypeptidase-like, regulatory domain"/>
    <property type="match status" value="1"/>
</dbReference>
<dbReference type="EMBL" id="JACRSN010000006">
    <property type="protein sequence ID" value="MBC8533426.1"/>
    <property type="molecule type" value="Genomic_DNA"/>
</dbReference>
<evidence type="ECO:0000259" key="1">
    <source>
        <dbReference type="Pfam" id="PF14686"/>
    </source>
</evidence>
<comment type="caution">
    <text evidence="2">The sequence shown here is derived from an EMBL/GenBank/DDBJ whole genome shotgun (WGS) entry which is preliminary data.</text>
</comment>
<keyword evidence="3" id="KW-1185">Reference proteome</keyword>
<evidence type="ECO:0000313" key="3">
    <source>
        <dbReference type="Proteomes" id="UP000651482"/>
    </source>
</evidence>
<sequence>MKSYNSATDPVTVQLFRSGSSAAAYSTTANGNSDSYTISGVTPGTYTMKVSKKNHVTREYSVTVTSGTKTQNAEIHLLGDVNGDGKISTADVNKINSHAKKVNLLG</sequence>
<accession>A0A926D8Z1</accession>
<dbReference type="InterPro" id="IPR013784">
    <property type="entry name" value="Carb-bd-like_fold"/>
</dbReference>
<dbReference type="InterPro" id="IPR029413">
    <property type="entry name" value="RG-lyase_II"/>
</dbReference>